<evidence type="ECO:0000313" key="6">
    <source>
        <dbReference type="Proteomes" id="UP001179647"/>
    </source>
</evidence>
<dbReference type="RefSeq" id="WP_275469392.1">
    <property type="nucleotide sequence ID" value="NZ_CP110232.1"/>
</dbReference>
<dbReference type="Pfam" id="PF06030">
    <property type="entry name" value="WxLIP_PGBD"/>
    <property type="match status" value="1"/>
</dbReference>
<evidence type="ECO:0000256" key="2">
    <source>
        <dbReference type="SAM" id="SignalP"/>
    </source>
</evidence>
<dbReference type="Pfam" id="PF11797">
    <property type="entry name" value="WxLIP_HBD"/>
    <property type="match status" value="1"/>
</dbReference>
<feature type="chain" id="PRO_5042204000" evidence="2">
    <location>
        <begin position="25"/>
        <end position="341"/>
    </location>
</feature>
<keyword evidence="2" id="KW-0732">Signal</keyword>
<feature type="domain" description="WxL Interacting Protein host binding" evidence="4">
    <location>
        <begin position="160"/>
        <end position="296"/>
    </location>
</feature>
<feature type="transmembrane region" description="Helical" evidence="1">
    <location>
        <begin position="306"/>
        <end position="326"/>
    </location>
</feature>
<feature type="signal peptide" evidence="2">
    <location>
        <begin position="1"/>
        <end position="24"/>
    </location>
</feature>
<reference evidence="5" key="1">
    <citation type="submission" date="2022-10" db="EMBL/GenBank/DDBJ databases">
        <title>Vagococcus sp. isolated from poultry meat.</title>
        <authorList>
            <person name="Johansson P."/>
            <person name="Bjorkroth J."/>
        </authorList>
    </citation>
    <scope>NUCLEOTIDE SEQUENCE</scope>
    <source>
        <strain evidence="5">STAA11</strain>
    </source>
</reference>
<keyword evidence="1" id="KW-0812">Transmembrane</keyword>
<accession>A0AAF0CV81</accession>
<gene>
    <name evidence="5" type="ORF">OL234_01420</name>
</gene>
<feature type="domain" description="WxL Interacting Protein peptidoglycan binding" evidence="3">
    <location>
        <begin position="30"/>
        <end position="146"/>
    </location>
</feature>
<dbReference type="Proteomes" id="UP001179647">
    <property type="component" value="Chromosome"/>
</dbReference>
<evidence type="ECO:0000256" key="1">
    <source>
        <dbReference type="SAM" id="Phobius"/>
    </source>
</evidence>
<name>A0AAF0CV81_9ENTE</name>
<keyword evidence="1" id="KW-0472">Membrane</keyword>
<keyword evidence="1" id="KW-1133">Transmembrane helix</keyword>
<protein>
    <submittedName>
        <fullName evidence="5">DUF916 and DUF3324 domain-containing protein</fullName>
    </submittedName>
</protein>
<dbReference type="KEGG" id="vie:OL234_01420"/>
<organism evidence="5 6">
    <name type="scientific">Vagococcus intermedius</name>
    <dbReference type="NCBI Taxonomy" id="2991418"/>
    <lineage>
        <taxon>Bacteria</taxon>
        <taxon>Bacillati</taxon>
        <taxon>Bacillota</taxon>
        <taxon>Bacilli</taxon>
        <taxon>Lactobacillales</taxon>
        <taxon>Enterococcaceae</taxon>
        <taxon>Vagococcus</taxon>
    </lineage>
</organism>
<dbReference type="EMBL" id="CP110232">
    <property type="protein sequence ID" value="WEG73593.1"/>
    <property type="molecule type" value="Genomic_DNA"/>
</dbReference>
<evidence type="ECO:0000259" key="4">
    <source>
        <dbReference type="Pfam" id="PF11797"/>
    </source>
</evidence>
<sequence>MTRRMVGMILGVVILVMIPLTAHANDFTISVKPVIPSNQQGDVKGYFNVQMKESEKKEYEIQVTNKGDKDKVVDVTALNAGTATDGKIDYTNAKPKLSEEIPNRFTDLVTVPKKLKVPAKGVESLKFWVEMPKKAQPGIILGSIFILDTGDGEPNQADKSGMSIHNQMGYPVQMMVSMTNEQVKAELVLDKVELGTHSGHPSLEIPLENTKPNIIPDITVTTEISKKGSKQVLVTDKKSNNTLAPYSIFPHRVQLTDKKVKSGTYLAHIIAESEFGKWEWNQEFKITTQVAQELNEGAVQKKLPSWLYWLIAVGILVLLIIGYLIYKVKKLSQATKIADEK</sequence>
<proteinExistence type="predicted"/>
<dbReference type="InterPro" id="IPR021759">
    <property type="entry name" value="WxLIP_HBD"/>
</dbReference>
<evidence type="ECO:0000313" key="5">
    <source>
        <dbReference type="EMBL" id="WEG73593.1"/>
    </source>
</evidence>
<dbReference type="AlphaFoldDB" id="A0AAF0CV81"/>
<dbReference type="InterPro" id="IPR010317">
    <property type="entry name" value="WxLIP_PGBD"/>
</dbReference>
<evidence type="ECO:0000259" key="3">
    <source>
        <dbReference type="Pfam" id="PF06030"/>
    </source>
</evidence>
<keyword evidence="6" id="KW-1185">Reference proteome</keyword>